<keyword evidence="5" id="KW-1185">Reference proteome</keyword>
<keyword evidence="2" id="KW-0812">Transmembrane</keyword>
<dbReference type="Gene3D" id="3.40.630.30">
    <property type="match status" value="1"/>
</dbReference>
<dbReference type="PANTHER" id="PTHR13947">
    <property type="entry name" value="GNAT FAMILY N-ACETYLTRANSFERASE"/>
    <property type="match status" value="1"/>
</dbReference>
<reference evidence="4" key="2">
    <citation type="submission" date="2025-09" db="UniProtKB">
        <authorList>
            <consortium name="Ensembl"/>
        </authorList>
    </citation>
    <scope>IDENTIFICATION</scope>
</reference>
<organism evidence="4 5">
    <name type="scientific">Cyanoderma ruficeps</name>
    <name type="common">rufous-capped babbler</name>
    <dbReference type="NCBI Taxonomy" id="181631"/>
    <lineage>
        <taxon>Eukaryota</taxon>
        <taxon>Metazoa</taxon>
        <taxon>Chordata</taxon>
        <taxon>Craniata</taxon>
        <taxon>Vertebrata</taxon>
        <taxon>Euteleostomi</taxon>
        <taxon>Archelosauria</taxon>
        <taxon>Archosauria</taxon>
        <taxon>Dinosauria</taxon>
        <taxon>Saurischia</taxon>
        <taxon>Theropoda</taxon>
        <taxon>Coelurosauria</taxon>
        <taxon>Aves</taxon>
        <taxon>Neognathae</taxon>
        <taxon>Neoaves</taxon>
        <taxon>Telluraves</taxon>
        <taxon>Australaves</taxon>
        <taxon>Passeriformes</taxon>
        <taxon>Sylvioidea</taxon>
        <taxon>Timaliidae</taxon>
        <taxon>Cyanoderma</taxon>
    </lineage>
</organism>
<dbReference type="CDD" id="cd04301">
    <property type="entry name" value="NAT_SF"/>
    <property type="match status" value="1"/>
</dbReference>
<evidence type="ECO:0000256" key="2">
    <source>
        <dbReference type="SAM" id="Phobius"/>
    </source>
</evidence>
<sequence length="229" mass="24942">MGTALTPLCSPMASFRIRQYQDQDYEAVRAMFARGILEHAPAGFRHVLRSARVRLALLAVFVAARAAAGSWVLGLGAVALALVLLWVLVRSLSAEYVRDALGTDLCDVPGTYLRPDRRFWVAEEGGTVVGMVAAVPAGRGELELKRMSVSREHRGRGLARALCREVLGFARARGYGAVVLSTSMVQVAAQRLYEGQGFRRVGASYPSLLGTLLNFQIFHYRCDLGDGTK</sequence>
<dbReference type="Proteomes" id="UP000694396">
    <property type="component" value="Unplaced"/>
</dbReference>
<name>A0A8C3QXG0_9PASS</name>
<keyword evidence="1" id="KW-0808">Transferase</keyword>
<dbReference type="Ensembl" id="ENSCRFT00000013012.1">
    <property type="protein sequence ID" value="ENSCRFP00000012580.1"/>
    <property type="gene ID" value="ENSCRFG00000009755.1"/>
</dbReference>
<proteinExistence type="predicted"/>
<dbReference type="AlphaFoldDB" id="A0A8C3QXG0"/>
<protein>
    <recommendedName>
        <fullName evidence="3">N-acetyltransferase domain-containing protein</fullName>
    </recommendedName>
</protein>
<dbReference type="SUPFAM" id="SSF55729">
    <property type="entry name" value="Acyl-CoA N-acyltransferases (Nat)"/>
    <property type="match status" value="1"/>
</dbReference>
<dbReference type="InterPro" id="IPR016181">
    <property type="entry name" value="Acyl_CoA_acyltransferase"/>
</dbReference>
<accession>A0A8C3QXG0</accession>
<feature type="transmembrane region" description="Helical" evidence="2">
    <location>
        <begin position="55"/>
        <end position="88"/>
    </location>
</feature>
<feature type="domain" description="N-acetyltransferase" evidence="3">
    <location>
        <begin position="80"/>
        <end position="225"/>
    </location>
</feature>
<evidence type="ECO:0000313" key="4">
    <source>
        <dbReference type="Ensembl" id="ENSCRFP00000012580.1"/>
    </source>
</evidence>
<reference evidence="4" key="1">
    <citation type="submission" date="2025-08" db="UniProtKB">
        <authorList>
            <consortium name="Ensembl"/>
        </authorList>
    </citation>
    <scope>IDENTIFICATION</scope>
</reference>
<keyword evidence="2" id="KW-1133">Transmembrane helix</keyword>
<dbReference type="InterPro" id="IPR000182">
    <property type="entry name" value="GNAT_dom"/>
</dbReference>
<dbReference type="PANTHER" id="PTHR13947:SF58">
    <property type="entry name" value="8B (PUTATIVE,_PSEUDO-RELATED"/>
    <property type="match status" value="1"/>
</dbReference>
<keyword evidence="2" id="KW-0472">Membrane</keyword>
<dbReference type="InterPro" id="IPR050769">
    <property type="entry name" value="NAT_camello-type"/>
</dbReference>
<dbReference type="GO" id="GO:0008080">
    <property type="term" value="F:N-acetyltransferase activity"/>
    <property type="evidence" value="ECO:0007669"/>
    <property type="project" value="InterPro"/>
</dbReference>
<dbReference type="Pfam" id="PF00583">
    <property type="entry name" value="Acetyltransf_1"/>
    <property type="match status" value="1"/>
</dbReference>
<dbReference type="PROSITE" id="PS51186">
    <property type="entry name" value="GNAT"/>
    <property type="match status" value="1"/>
</dbReference>
<evidence type="ECO:0000313" key="5">
    <source>
        <dbReference type="Proteomes" id="UP000694396"/>
    </source>
</evidence>
<evidence type="ECO:0000256" key="1">
    <source>
        <dbReference type="ARBA" id="ARBA00022679"/>
    </source>
</evidence>
<evidence type="ECO:0000259" key="3">
    <source>
        <dbReference type="PROSITE" id="PS51186"/>
    </source>
</evidence>